<reference evidence="11 12" key="1">
    <citation type="submission" date="2011-01" db="EMBL/GenBank/DDBJ databases">
        <authorList>
            <person name="Weinstock G."/>
            <person name="Sodergren E."/>
            <person name="Clifton S."/>
            <person name="Fulton L."/>
            <person name="Fulton B."/>
            <person name="Courtney L."/>
            <person name="Fronick C."/>
            <person name="Harrison M."/>
            <person name="Strong C."/>
            <person name="Farmer C."/>
            <person name="Delahaunty K."/>
            <person name="Markovic C."/>
            <person name="Hall O."/>
            <person name="Minx P."/>
            <person name="Tomlinson C."/>
            <person name="Mitreva M."/>
            <person name="Hou S."/>
            <person name="Chen J."/>
            <person name="Wollam A."/>
            <person name="Pepin K.H."/>
            <person name="Johnson M."/>
            <person name="Bhonagiri V."/>
            <person name="Zhang X."/>
            <person name="Suruliraj S."/>
            <person name="Warren W."/>
            <person name="Chinwalla A."/>
            <person name="Mardis E.R."/>
            <person name="Wilson R.K."/>
        </authorList>
    </citation>
    <scope>NUCLEOTIDE SEQUENCE [LARGE SCALE GENOMIC DNA]</scope>
    <source>
        <strain evidence="11 12">YIT 12067</strain>
    </source>
</reference>
<evidence type="ECO:0000256" key="2">
    <source>
        <dbReference type="ARBA" id="ARBA00022598"/>
    </source>
</evidence>
<keyword evidence="12" id="KW-1185">Reference proteome</keyword>
<dbReference type="AlphaFoldDB" id="E8LF22"/>
<keyword evidence="6 10" id="KW-0067">ATP-binding</keyword>
<name>E8LF22_9FIRM</name>
<dbReference type="InterPro" id="IPR018317">
    <property type="entry name" value="QueC"/>
</dbReference>
<comment type="catalytic activity">
    <reaction evidence="9 10">
        <text>7-carboxy-7-carbaguanine + NH4(+) + 2 ATP = 7-cyano-7-carbaguanine + 2 AMP + 2 diphosphate + 2 H(+)</text>
        <dbReference type="Rhea" id="RHEA:27982"/>
        <dbReference type="ChEBI" id="CHEBI:15378"/>
        <dbReference type="ChEBI" id="CHEBI:28938"/>
        <dbReference type="ChEBI" id="CHEBI:30616"/>
        <dbReference type="ChEBI" id="CHEBI:33019"/>
        <dbReference type="ChEBI" id="CHEBI:45075"/>
        <dbReference type="ChEBI" id="CHEBI:61036"/>
        <dbReference type="ChEBI" id="CHEBI:456215"/>
        <dbReference type="EC" id="6.3.4.20"/>
    </reaction>
</comment>
<evidence type="ECO:0000256" key="7">
    <source>
        <dbReference type="ARBA" id="ARBA00037993"/>
    </source>
</evidence>
<comment type="similarity">
    <text evidence="7 10">Belongs to the QueC family.</text>
</comment>
<evidence type="ECO:0000256" key="10">
    <source>
        <dbReference type="HAMAP-Rule" id="MF_01633"/>
    </source>
</evidence>
<keyword evidence="5 10" id="KW-0862">Zinc</keyword>
<dbReference type="eggNOG" id="COG0603">
    <property type="taxonomic scope" value="Bacteria"/>
</dbReference>
<evidence type="ECO:0000256" key="4">
    <source>
        <dbReference type="ARBA" id="ARBA00022741"/>
    </source>
</evidence>
<comment type="caution">
    <text evidence="11">The sequence shown here is derived from an EMBL/GenBank/DDBJ whole genome shotgun (WGS) entry which is preliminary data.</text>
</comment>
<evidence type="ECO:0000256" key="6">
    <source>
        <dbReference type="ARBA" id="ARBA00022840"/>
    </source>
</evidence>
<dbReference type="PANTHER" id="PTHR42914">
    <property type="entry name" value="7-CYANO-7-DEAZAGUANINE SYNTHASE"/>
    <property type="match status" value="1"/>
</dbReference>
<evidence type="ECO:0000256" key="3">
    <source>
        <dbReference type="ARBA" id="ARBA00022723"/>
    </source>
</evidence>
<comment type="function">
    <text evidence="10">Catalyzes the ATP-dependent conversion of 7-carboxy-7-deazaguanine (CDG) to 7-cyano-7-deazaguanine (preQ(0)).</text>
</comment>
<dbReference type="SUPFAM" id="SSF52402">
    <property type="entry name" value="Adenine nucleotide alpha hydrolases-like"/>
    <property type="match status" value="1"/>
</dbReference>
<dbReference type="GO" id="GO:0016879">
    <property type="term" value="F:ligase activity, forming carbon-nitrogen bonds"/>
    <property type="evidence" value="ECO:0007669"/>
    <property type="project" value="UniProtKB-UniRule"/>
</dbReference>
<dbReference type="NCBIfam" id="TIGR00364">
    <property type="entry name" value="7-cyano-7-deazaguanine synthase QueC"/>
    <property type="match status" value="1"/>
</dbReference>
<dbReference type="GO" id="GO:0005524">
    <property type="term" value="F:ATP binding"/>
    <property type="evidence" value="ECO:0007669"/>
    <property type="project" value="UniProtKB-UniRule"/>
</dbReference>
<evidence type="ECO:0000256" key="1">
    <source>
        <dbReference type="ARBA" id="ARBA00005061"/>
    </source>
</evidence>
<evidence type="ECO:0000313" key="12">
    <source>
        <dbReference type="Proteomes" id="UP000004923"/>
    </source>
</evidence>
<gene>
    <name evidence="10" type="primary">queC</name>
    <name evidence="11" type="ORF">HMPREF9443_01457</name>
</gene>
<dbReference type="UniPathway" id="UPA00391"/>
<evidence type="ECO:0000256" key="5">
    <source>
        <dbReference type="ARBA" id="ARBA00022833"/>
    </source>
</evidence>
<comment type="pathway">
    <text evidence="1 10">Purine metabolism; 7-cyano-7-deazaguanine biosynthesis.</text>
</comment>
<dbReference type="GO" id="GO:0008270">
    <property type="term" value="F:zinc ion binding"/>
    <property type="evidence" value="ECO:0007669"/>
    <property type="project" value="UniProtKB-UniRule"/>
</dbReference>
<comment type="subunit">
    <text evidence="10">Homodimer.</text>
</comment>
<proteinExistence type="inferred from homology"/>
<keyword evidence="3 10" id="KW-0479">Metal-binding</keyword>
<organism evidence="11 12">
    <name type="scientific">Phascolarctobacterium succinatutens YIT 12067</name>
    <dbReference type="NCBI Taxonomy" id="626939"/>
    <lineage>
        <taxon>Bacteria</taxon>
        <taxon>Bacillati</taxon>
        <taxon>Bacillota</taxon>
        <taxon>Negativicutes</taxon>
        <taxon>Acidaminococcales</taxon>
        <taxon>Acidaminococcaceae</taxon>
        <taxon>Phascolarctobacterium</taxon>
    </lineage>
</organism>
<keyword evidence="2 10" id="KW-0436">Ligase</keyword>
<feature type="binding site" evidence="10">
    <location>
        <position position="220"/>
    </location>
    <ligand>
        <name>Zn(2+)</name>
        <dbReference type="ChEBI" id="CHEBI:29105"/>
    </ligand>
</feature>
<keyword evidence="10" id="KW-0671">Queuosine biosynthesis</keyword>
<dbReference type="Pfam" id="PF06508">
    <property type="entry name" value="QueC"/>
    <property type="match status" value="1"/>
</dbReference>
<dbReference type="PANTHER" id="PTHR42914:SF1">
    <property type="entry name" value="7-CYANO-7-DEAZAGUANINE SYNTHASE"/>
    <property type="match status" value="1"/>
</dbReference>
<dbReference type="CDD" id="cd01995">
    <property type="entry name" value="QueC-like"/>
    <property type="match status" value="1"/>
</dbReference>
<keyword evidence="4 10" id="KW-0547">Nucleotide-binding</keyword>
<feature type="binding site" evidence="10">
    <location>
        <position position="223"/>
    </location>
    <ligand>
        <name>Zn(2+)</name>
        <dbReference type="ChEBI" id="CHEBI:29105"/>
    </ligand>
</feature>
<feature type="binding site" evidence="10">
    <location>
        <begin position="26"/>
        <end position="36"/>
    </location>
    <ligand>
        <name>ATP</name>
        <dbReference type="ChEBI" id="CHEBI:30616"/>
    </ligand>
</feature>
<dbReference type="Gene3D" id="3.40.50.620">
    <property type="entry name" value="HUPs"/>
    <property type="match status" value="1"/>
</dbReference>
<feature type="binding site" evidence="10">
    <location>
        <position position="226"/>
    </location>
    <ligand>
        <name>Zn(2+)</name>
        <dbReference type="ChEBI" id="CHEBI:29105"/>
    </ligand>
</feature>
<feature type="binding site" evidence="10">
    <location>
        <position position="212"/>
    </location>
    <ligand>
        <name>Zn(2+)</name>
        <dbReference type="ChEBI" id="CHEBI:29105"/>
    </ligand>
</feature>
<dbReference type="HOGENOM" id="CLU_081854_1_0_9"/>
<dbReference type="HAMAP" id="MF_01633">
    <property type="entry name" value="QueC"/>
    <property type="match status" value="1"/>
</dbReference>
<dbReference type="GO" id="GO:0008616">
    <property type="term" value="P:tRNA queuosine(34) biosynthetic process"/>
    <property type="evidence" value="ECO:0007669"/>
    <property type="project" value="UniProtKB-UniRule"/>
</dbReference>
<sequence>MTESFYILWTLPARYREEKMKVLVLLSGGVDSSTCLALAKEKYGDNVLALSMSYGQKHAKELAAAQAIADYYHVELLHMDLSKIFAHSKCSLLQGSEESVPHASYAEQLKESKGEPVSTYVPFRNGLFLSAAASIALEYECNEIYYGPHADDAAGNAYPDCSVEFNESMNLAVYLGSGRKVRLVAPFVDKTKKDIVAEGLRLGVPYELTWSCYDGDEKPCHKCGTCIDREAAFAANGVVDPLAEV</sequence>
<protein>
    <recommendedName>
        <fullName evidence="8 10">7-cyano-7-deazaguanine synthase</fullName>
        <ecNumber evidence="8 10">6.3.4.20</ecNumber>
    </recommendedName>
    <alternativeName>
        <fullName evidence="10">7-cyano-7-carbaguanine synthase</fullName>
    </alternativeName>
    <alternativeName>
        <fullName evidence="10">PreQ(0) synthase</fullName>
    </alternativeName>
    <alternativeName>
        <fullName evidence="10">Queuosine biosynthesis protein QueC</fullName>
    </alternativeName>
</protein>
<dbReference type="EMBL" id="AEVN01000068">
    <property type="protein sequence ID" value="EFY04556.1"/>
    <property type="molecule type" value="Genomic_DNA"/>
</dbReference>
<accession>E8LF22</accession>
<comment type="cofactor">
    <cofactor evidence="10">
        <name>Zn(2+)</name>
        <dbReference type="ChEBI" id="CHEBI:29105"/>
    </cofactor>
    <text evidence="10">Binds 1 zinc ion per subunit.</text>
</comment>
<dbReference type="Proteomes" id="UP000004923">
    <property type="component" value="Unassembled WGS sequence"/>
</dbReference>
<evidence type="ECO:0000256" key="8">
    <source>
        <dbReference type="ARBA" id="ARBA00039149"/>
    </source>
</evidence>
<evidence type="ECO:0000256" key="9">
    <source>
        <dbReference type="ARBA" id="ARBA00047890"/>
    </source>
</evidence>
<dbReference type="InterPro" id="IPR014729">
    <property type="entry name" value="Rossmann-like_a/b/a_fold"/>
</dbReference>
<dbReference type="EC" id="6.3.4.20" evidence="8 10"/>
<evidence type="ECO:0000313" key="11">
    <source>
        <dbReference type="EMBL" id="EFY04556.1"/>
    </source>
</evidence>
<dbReference type="PIRSF" id="PIRSF006293">
    <property type="entry name" value="ExsB"/>
    <property type="match status" value="1"/>
</dbReference>